<evidence type="ECO:0000256" key="2">
    <source>
        <dbReference type="ARBA" id="ARBA00017846"/>
    </source>
</evidence>
<dbReference type="NCBIfam" id="NF008163">
    <property type="entry name" value="PRK10917.1-1"/>
    <property type="match status" value="1"/>
</dbReference>
<dbReference type="InterPro" id="IPR033454">
    <property type="entry name" value="RecG_wedge"/>
</dbReference>
<comment type="catalytic activity">
    <reaction evidence="14 15">
        <text>ATP + H2O = ADP + phosphate + H(+)</text>
        <dbReference type="Rhea" id="RHEA:13065"/>
        <dbReference type="ChEBI" id="CHEBI:15377"/>
        <dbReference type="ChEBI" id="CHEBI:15378"/>
        <dbReference type="ChEBI" id="CHEBI:30616"/>
        <dbReference type="ChEBI" id="CHEBI:43474"/>
        <dbReference type="ChEBI" id="CHEBI:456216"/>
        <dbReference type="EC" id="5.6.2.4"/>
    </reaction>
</comment>
<evidence type="ECO:0000256" key="14">
    <source>
        <dbReference type="ARBA" id="ARBA00048988"/>
    </source>
</evidence>
<evidence type="ECO:0000259" key="17">
    <source>
        <dbReference type="PROSITE" id="PS51194"/>
    </source>
</evidence>
<dbReference type="NCBIfam" id="NF008168">
    <property type="entry name" value="PRK10917.2-2"/>
    <property type="match status" value="1"/>
</dbReference>
<dbReference type="InterPro" id="IPR011545">
    <property type="entry name" value="DEAD/DEAH_box_helicase_dom"/>
</dbReference>
<dbReference type="EC" id="5.6.2.4" evidence="13 15"/>
<dbReference type="InterPro" id="IPR045562">
    <property type="entry name" value="RecG_dom3_C"/>
</dbReference>
<name>A0A2T5MGX2_9GAMM</name>
<comment type="catalytic activity">
    <reaction evidence="12 15">
        <text>Couples ATP hydrolysis with the unwinding of duplex DNA by translocating in the 3'-5' direction.</text>
        <dbReference type="EC" id="5.6.2.4"/>
    </reaction>
</comment>
<keyword evidence="19" id="KW-1185">Reference proteome</keyword>
<dbReference type="SUPFAM" id="SSF50249">
    <property type="entry name" value="Nucleic acid-binding proteins"/>
    <property type="match status" value="1"/>
</dbReference>
<dbReference type="NCBIfam" id="TIGR00643">
    <property type="entry name" value="recG"/>
    <property type="match status" value="1"/>
</dbReference>
<dbReference type="RefSeq" id="WP_107940371.1">
    <property type="nucleotide sequence ID" value="NZ_QANS01000003.1"/>
</dbReference>
<dbReference type="OrthoDB" id="9804325at2"/>
<protein>
    <recommendedName>
        <fullName evidence="2 15">ATP-dependent DNA helicase RecG</fullName>
        <ecNumber evidence="13 15">5.6.2.4</ecNumber>
    </recommendedName>
</protein>
<evidence type="ECO:0000256" key="11">
    <source>
        <dbReference type="ARBA" id="ARBA00023235"/>
    </source>
</evidence>
<feature type="domain" description="Helicase ATP-binding" evidence="16">
    <location>
        <begin position="285"/>
        <end position="449"/>
    </location>
</feature>
<keyword evidence="5 15" id="KW-0378">Hydrolase</keyword>
<keyword evidence="4 15" id="KW-0227">DNA damage</keyword>
<comment type="function">
    <text evidence="15">Plays a critical role in recombination and DNA repair. Helps process Holliday junction intermediates to mature products by catalyzing branch migration. Has replication fork regression activity, unwinds stalled or blocked replication forks to make a HJ that can be resolved. Has a DNA unwinding activity characteristic of a DNA helicase with 3'-5' polarity.</text>
</comment>
<dbReference type="InterPro" id="IPR047112">
    <property type="entry name" value="RecG/Mfd"/>
</dbReference>
<dbReference type="GO" id="GO:0006310">
    <property type="term" value="P:DNA recombination"/>
    <property type="evidence" value="ECO:0007669"/>
    <property type="project" value="UniProtKB-UniRule"/>
</dbReference>
<keyword evidence="9 15" id="KW-0233">DNA recombination</keyword>
<dbReference type="CDD" id="cd17992">
    <property type="entry name" value="DEXHc_RecG"/>
    <property type="match status" value="1"/>
</dbReference>
<dbReference type="SMART" id="SM00490">
    <property type="entry name" value="HELICc"/>
    <property type="match status" value="1"/>
</dbReference>
<dbReference type="InterPro" id="IPR012340">
    <property type="entry name" value="NA-bd_OB-fold"/>
</dbReference>
<comment type="caution">
    <text evidence="18">The sequence shown here is derived from an EMBL/GenBank/DDBJ whole genome shotgun (WGS) entry which is preliminary data.</text>
</comment>
<accession>A0A2T5MGX2</accession>
<comment type="similarity">
    <text evidence="1 15">Belongs to the helicase family. RecG subfamily.</text>
</comment>
<dbReference type="GO" id="GO:0006281">
    <property type="term" value="P:DNA repair"/>
    <property type="evidence" value="ECO:0007669"/>
    <property type="project" value="UniProtKB-UniRule"/>
</dbReference>
<dbReference type="GO" id="GO:0003677">
    <property type="term" value="F:DNA binding"/>
    <property type="evidence" value="ECO:0007669"/>
    <property type="project" value="UniProtKB-KW"/>
</dbReference>
<dbReference type="FunFam" id="3.40.50.300:FF:000391">
    <property type="entry name" value="ATP-dependent DNA helicase RecG"/>
    <property type="match status" value="1"/>
</dbReference>
<evidence type="ECO:0000313" key="18">
    <source>
        <dbReference type="EMBL" id="PTU31826.1"/>
    </source>
</evidence>
<keyword evidence="8" id="KW-0238">DNA-binding</keyword>
<proteinExistence type="inferred from homology"/>
<evidence type="ECO:0000256" key="10">
    <source>
        <dbReference type="ARBA" id="ARBA00023204"/>
    </source>
</evidence>
<dbReference type="InterPro" id="IPR014001">
    <property type="entry name" value="Helicase_ATP-bd"/>
</dbReference>
<evidence type="ECO:0000256" key="1">
    <source>
        <dbReference type="ARBA" id="ARBA00007504"/>
    </source>
</evidence>
<evidence type="ECO:0000259" key="16">
    <source>
        <dbReference type="PROSITE" id="PS51192"/>
    </source>
</evidence>
<dbReference type="GO" id="GO:0043138">
    <property type="term" value="F:3'-5' DNA helicase activity"/>
    <property type="evidence" value="ECO:0007669"/>
    <property type="project" value="UniProtKB-EC"/>
</dbReference>
<dbReference type="Gene3D" id="2.40.50.140">
    <property type="entry name" value="Nucleic acid-binding proteins"/>
    <property type="match status" value="1"/>
</dbReference>
<evidence type="ECO:0000256" key="3">
    <source>
        <dbReference type="ARBA" id="ARBA00022741"/>
    </source>
</evidence>
<organism evidence="18 19">
    <name type="scientific">Stenotrophobium rhamnosiphilum</name>
    <dbReference type="NCBI Taxonomy" id="2029166"/>
    <lineage>
        <taxon>Bacteria</taxon>
        <taxon>Pseudomonadati</taxon>
        <taxon>Pseudomonadota</taxon>
        <taxon>Gammaproteobacteria</taxon>
        <taxon>Nevskiales</taxon>
        <taxon>Nevskiaceae</taxon>
        <taxon>Stenotrophobium</taxon>
    </lineage>
</organism>
<evidence type="ECO:0000256" key="8">
    <source>
        <dbReference type="ARBA" id="ARBA00023125"/>
    </source>
</evidence>
<keyword evidence="11" id="KW-0413">Isomerase</keyword>
<dbReference type="NCBIfam" id="NF008165">
    <property type="entry name" value="PRK10917.1-3"/>
    <property type="match status" value="1"/>
</dbReference>
<dbReference type="InterPro" id="IPR001650">
    <property type="entry name" value="Helicase_C-like"/>
</dbReference>
<keyword evidence="3 15" id="KW-0547">Nucleotide-binding</keyword>
<dbReference type="InterPro" id="IPR027417">
    <property type="entry name" value="P-loop_NTPase"/>
</dbReference>
<evidence type="ECO:0000256" key="6">
    <source>
        <dbReference type="ARBA" id="ARBA00022806"/>
    </source>
</evidence>
<evidence type="ECO:0000256" key="5">
    <source>
        <dbReference type="ARBA" id="ARBA00022801"/>
    </source>
</evidence>
<dbReference type="PANTHER" id="PTHR47964">
    <property type="entry name" value="ATP-DEPENDENT DNA HELICASE HOMOLOG RECG, CHLOROPLASTIC"/>
    <property type="match status" value="1"/>
</dbReference>
<evidence type="ECO:0000313" key="19">
    <source>
        <dbReference type="Proteomes" id="UP000244248"/>
    </source>
</evidence>
<evidence type="ECO:0000256" key="4">
    <source>
        <dbReference type="ARBA" id="ARBA00022763"/>
    </source>
</evidence>
<dbReference type="PROSITE" id="PS51192">
    <property type="entry name" value="HELICASE_ATP_BIND_1"/>
    <property type="match status" value="1"/>
</dbReference>
<dbReference type="SUPFAM" id="SSF52540">
    <property type="entry name" value="P-loop containing nucleoside triphosphate hydrolases"/>
    <property type="match status" value="2"/>
</dbReference>
<dbReference type="CDD" id="cd04488">
    <property type="entry name" value="RecG_wedge_OBF"/>
    <property type="match status" value="1"/>
</dbReference>
<dbReference type="InterPro" id="IPR004609">
    <property type="entry name" value="ATP-dep_DNA_helicase_RecG"/>
</dbReference>
<evidence type="ECO:0000256" key="15">
    <source>
        <dbReference type="RuleBase" id="RU363016"/>
    </source>
</evidence>
<evidence type="ECO:0000256" key="12">
    <source>
        <dbReference type="ARBA" id="ARBA00034617"/>
    </source>
</evidence>
<sequence length="693" mass="76596">MRPRQAVALTLQSAATYLKGAGPALAMRLRALNIERVQDLLFHLPTRYEDRRNAVALNALKDGEEMLVRGRVSQADVRYAGRRSLRVLLDDDKGTLLLRFFHFNEQQKKSFEAGRWVMAYGTVRFGSQGWEIVHPQYRVAESAEALKSEDKLTPIYPLTTGITQAKLGTLVAQALDVATRDLAFNLALPGLTGPDTLAALRAIHRPASDADAALLLQMQHPAQKRLIHEELLAHQLCMRMLRNAVKSRPAQPLSAAAVAQKHLQDVLPFKFTGAQERVMGDIAKDIAAKRPMLRLIQGDVGSGKTVVAAVAMLAAARAGWQAALMAPTELLAEQHYINFTKWFGPLGFEVVFLAGKLKKSQKEKLLARVAAGEVPLLIGTHAVFQDTVRFQKLALVVVDEQHRFGVQQRLALRDKGPKMLTPHQLIMSATPIPRTLAQTLYADLDVSVIDELPPGRTPVVTVAMSNERRPDVLARIGEVCAQGRQAYWVCTLVEESEHLEAQAAEETAETLRKELPQLKVGLVHGRMKPDEKETAMRAFKLGETQLLVATTVIEVGVDVPNASIMIIENAERLGLSQLHQLRGRVGRGAVESQCVLMYQSPISNNARQRLAVMRATNDGFQIAQQDLELRGPGEILGRRQTGLIGLKVADPVRDAALIPALQQLADDWLTQYPREAKQLITRWVGDVEKYAQV</sequence>
<reference evidence="18 19" key="1">
    <citation type="submission" date="2018-04" db="EMBL/GenBank/DDBJ databases">
        <title>Novel species isolated from glacier.</title>
        <authorList>
            <person name="Liu Q."/>
            <person name="Xin Y.-H."/>
        </authorList>
    </citation>
    <scope>NUCLEOTIDE SEQUENCE [LARGE SCALE GENOMIC DNA]</scope>
    <source>
        <strain evidence="18 19">GT1R17</strain>
    </source>
</reference>
<evidence type="ECO:0000256" key="7">
    <source>
        <dbReference type="ARBA" id="ARBA00022840"/>
    </source>
</evidence>
<dbReference type="Gene3D" id="3.40.50.300">
    <property type="entry name" value="P-loop containing nucleotide triphosphate hydrolases"/>
    <property type="match status" value="2"/>
</dbReference>
<dbReference type="GO" id="GO:0016887">
    <property type="term" value="F:ATP hydrolysis activity"/>
    <property type="evidence" value="ECO:0007669"/>
    <property type="project" value="RHEA"/>
</dbReference>
<dbReference type="Proteomes" id="UP000244248">
    <property type="component" value="Unassembled WGS sequence"/>
</dbReference>
<dbReference type="PANTHER" id="PTHR47964:SF1">
    <property type="entry name" value="ATP-DEPENDENT DNA HELICASE HOMOLOG RECG, CHLOROPLASTIC"/>
    <property type="match status" value="1"/>
</dbReference>
<dbReference type="Pfam" id="PF00270">
    <property type="entry name" value="DEAD"/>
    <property type="match status" value="1"/>
</dbReference>
<dbReference type="AlphaFoldDB" id="A0A2T5MGX2"/>
<evidence type="ECO:0000256" key="9">
    <source>
        <dbReference type="ARBA" id="ARBA00023172"/>
    </source>
</evidence>
<keyword evidence="6 15" id="KW-0347">Helicase</keyword>
<dbReference type="EMBL" id="QANS01000003">
    <property type="protein sequence ID" value="PTU31826.1"/>
    <property type="molecule type" value="Genomic_DNA"/>
</dbReference>
<keyword evidence="7 15" id="KW-0067">ATP-binding</keyword>
<dbReference type="GO" id="GO:0005524">
    <property type="term" value="F:ATP binding"/>
    <property type="evidence" value="ECO:0007669"/>
    <property type="project" value="UniProtKB-KW"/>
</dbReference>
<dbReference type="Pfam" id="PF00271">
    <property type="entry name" value="Helicase_C"/>
    <property type="match status" value="1"/>
</dbReference>
<dbReference type="Pfam" id="PF19833">
    <property type="entry name" value="RecG_dom3_C"/>
    <property type="match status" value="1"/>
</dbReference>
<dbReference type="PROSITE" id="PS51194">
    <property type="entry name" value="HELICASE_CTER"/>
    <property type="match status" value="1"/>
</dbReference>
<keyword evidence="10 15" id="KW-0234">DNA repair</keyword>
<evidence type="ECO:0000256" key="13">
    <source>
        <dbReference type="ARBA" id="ARBA00034808"/>
    </source>
</evidence>
<feature type="domain" description="Helicase C-terminal" evidence="17">
    <location>
        <begin position="482"/>
        <end position="628"/>
    </location>
</feature>
<dbReference type="Pfam" id="PF17191">
    <property type="entry name" value="RecG_wedge"/>
    <property type="match status" value="1"/>
</dbReference>
<dbReference type="SMART" id="SM00487">
    <property type="entry name" value="DEXDc"/>
    <property type="match status" value="1"/>
</dbReference>
<gene>
    <name evidence="18" type="ORF">CJD38_10360</name>
</gene>